<protein>
    <submittedName>
        <fullName evidence="2">Crumbs homolog 2b</fullName>
    </submittedName>
</protein>
<gene>
    <name evidence="2" type="primary">CRB2B</name>
</gene>
<feature type="compositionally biased region" description="Basic and acidic residues" evidence="1">
    <location>
        <begin position="1"/>
        <end position="10"/>
    </location>
</feature>
<reference evidence="2" key="2">
    <citation type="submission" date="2016-06" db="EMBL/GenBank/DDBJ databases">
        <title>The genome of a short-lived fish provides insights into sex chromosome evolution and the genetic control of aging.</title>
        <authorList>
            <person name="Reichwald K."/>
            <person name="Felder M."/>
            <person name="Petzold A."/>
            <person name="Koch P."/>
            <person name="Groth M."/>
            <person name="Platzer M."/>
        </authorList>
    </citation>
    <scope>NUCLEOTIDE SEQUENCE</scope>
    <source>
        <tissue evidence="2">Brain</tissue>
    </source>
</reference>
<feature type="non-terminal residue" evidence="2">
    <location>
        <position position="1"/>
    </location>
</feature>
<accession>A0A1A8JP57</accession>
<name>A0A1A8JP57_NOTKU</name>
<feature type="region of interest" description="Disordered" evidence="1">
    <location>
        <begin position="1"/>
        <end position="41"/>
    </location>
</feature>
<proteinExistence type="predicted"/>
<dbReference type="AlphaFoldDB" id="A0A1A8JP57"/>
<sequence length="71" mass="7715">PHHDGKKEASVRGNVQPQLPGGRWCQVGNGQRPQGASRGEADLRPGAQHLLQGRSWSATWSSASFLEEKLI</sequence>
<dbReference type="EMBL" id="HAEE01001868">
    <property type="protein sequence ID" value="SBR21888.1"/>
    <property type="molecule type" value="Transcribed_RNA"/>
</dbReference>
<organism evidence="2">
    <name type="scientific">Nothobranchius kuhntae</name>
    <name type="common">Beira killifish</name>
    <dbReference type="NCBI Taxonomy" id="321403"/>
    <lineage>
        <taxon>Eukaryota</taxon>
        <taxon>Metazoa</taxon>
        <taxon>Chordata</taxon>
        <taxon>Craniata</taxon>
        <taxon>Vertebrata</taxon>
        <taxon>Euteleostomi</taxon>
        <taxon>Actinopterygii</taxon>
        <taxon>Neopterygii</taxon>
        <taxon>Teleostei</taxon>
        <taxon>Neoteleostei</taxon>
        <taxon>Acanthomorphata</taxon>
        <taxon>Ovalentaria</taxon>
        <taxon>Atherinomorphae</taxon>
        <taxon>Cyprinodontiformes</taxon>
        <taxon>Nothobranchiidae</taxon>
        <taxon>Nothobranchius</taxon>
    </lineage>
</organism>
<evidence type="ECO:0000256" key="1">
    <source>
        <dbReference type="SAM" id="MobiDB-lite"/>
    </source>
</evidence>
<evidence type="ECO:0000313" key="2">
    <source>
        <dbReference type="EMBL" id="SBR21888.1"/>
    </source>
</evidence>
<reference evidence="2" key="1">
    <citation type="submission" date="2016-05" db="EMBL/GenBank/DDBJ databases">
        <authorList>
            <person name="Lavstsen T."/>
            <person name="Jespersen J.S."/>
        </authorList>
    </citation>
    <scope>NUCLEOTIDE SEQUENCE</scope>
    <source>
        <tissue evidence="2">Brain</tissue>
    </source>
</reference>